<dbReference type="Pfam" id="PF00067">
    <property type="entry name" value="p450"/>
    <property type="match status" value="1"/>
</dbReference>
<evidence type="ECO:0000256" key="6">
    <source>
        <dbReference type="ARBA" id="ARBA00023033"/>
    </source>
</evidence>
<dbReference type="SUPFAM" id="SSF48264">
    <property type="entry name" value="Cytochrome P450"/>
    <property type="match status" value="1"/>
</dbReference>
<comment type="caution">
    <text evidence="9">The sequence shown here is derived from an EMBL/GenBank/DDBJ whole genome shotgun (WGS) entry which is preliminary data.</text>
</comment>
<organism evidence="9 10">
    <name type="scientific">Actinomadura harenae</name>
    <dbReference type="NCBI Taxonomy" id="2483351"/>
    <lineage>
        <taxon>Bacteria</taxon>
        <taxon>Bacillati</taxon>
        <taxon>Actinomycetota</taxon>
        <taxon>Actinomycetes</taxon>
        <taxon>Streptosporangiales</taxon>
        <taxon>Thermomonosporaceae</taxon>
        <taxon>Actinomadura</taxon>
    </lineage>
</organism>
<keyword evidence="4 7" id="KW-0560">Oxidoreductase</keyword>
<gene>
    <name evidence="9" type="ORF">EBO15_25500</name>
</gene>
<evidence type="ECO:0000256" key="5">
    <source>
        <dbReference type="ARBA" id="ARBA00023004"/>
    </source>
</evidence>
<evidence type="ECO:0000313" key="10">
    <source>
        <dbReference type="Proteomes" id="UP000282674"/>
    </source>
</evidence>
<evidence type="ECO:0000256" key="2">
    <source>
        <dbReference type="ARBA" id="ARBA00022617"/>
    </source>
</evidence>
<evidence type="ECO:0000313" key="9">
    <source>
        <dbReference type="EMBL" id="RMI40742.1"/>
    </source>
</evidence>
<dbReference type="InterPro" id="IPR036396">
    <property type="entry name" value="Cyt_P450_sf"/>
</dbReference>
<dbReference type="FunFam" id="1.10.630.10:FF:000018">
    <property type="entry name" value="Cytochrome P450 monooxygenase"/>
    <property type="match status" value="1"/>
</dbReference>
<evidence type="ECO:0000256" key="8">
    <source>
        <dbReference type="SAM" id="MobiDB-lite"/>
    </source>
</evidence>
<dbReference type="GO" id="GO:0005506">
    <property type="term" value="F:iron ion binding"/>
    <property type="evidence" value="ECO:0007669"/>
    <property type="project" value="InterPro"/>
</dbReference>
<dbReference type="GO" id="GO:0016705">
    <property type="term" value="F:oxidoreductase activity, acting on paired donors, with incorporation or reduction of molecular oxygen"/>
    <property type="evidence" value="ECO:0007669"/>
    <property type="project" value="InterPro"/>
</dbReference>
<dbReference type="InterPro" id="IPR001128">
    <property type="entry name" value="Cyt_P450"/>
</dbReference>
<keyword evidence="10" id="KW-1185">Reference proteome</keyword>
<feature type="region of interest" description="Disordered" evidence="8">
    <location>
        <begin position="1"/>
        <end position="46"/>
    </location>
</feature>
<dbReference type="PANTHER" id="PTHR46696">
    <property type="entry name" value="P450, PUTATIVE (EUROFUNG)-RELATED"/>
    <property type="match status" value="1"/>
</dbReference>
<dbReference type="AlphaFoldDB" id="A0A3M2LU32"/>
<dbReference type="Gene3D" id="1.10.630.10">
    <property type="entry name" value="Cytochrome P450"/>
    <property type="match status" value="1"/>
</dbReference>
<accession>A0A3M2LU32</accession>
<dbReference type="GO" id="GO:0004497">
    <property type="term" value="F:monooxygenase activity"/>
    <property type="evidence" value="ECO:0007669"/>
    <property type="project" value="UniProtKB-KW"/>
</dbReference>
<dbReference type="PROSITE" id="PS00086">
    <property type="entry name" value="CYTOCHROME_P450"/>
    <property type="match status" value="1"/>
</dbReference>
<dbReference type="InterPro" id="IPR017972">
    <property type="entry name" value="Cyt_P450_CS"/>
</dbReference>
<sequence>MAASPVTPENTESTENTEPAGDAPDYPLTRECPYSAPGGTAGLHADGPLQRVRLYDGRTTWLATGPAEVRALLSDKRMSSRSDFPDYPVLDERHLHMRGTREMAKEEDGGFAGALFGVDPPEHTRQRQLLIPHFTARRIAVHRPEIQRIVDERIDAMLAQGPPADLMPAFAAPIPMMVVCAFLGVPYEDREHFEKPARDLFDPGRADAAMEELSGYLARLVGERRSELRGGLLADLMDDRVAGGAMAVDEAIQFAFAILVAGTVTSTSAIALGTLALLDTPGQYAALRDDPDLIPGAVDEILRHVSLVEQLARVATEDVEVAGQVVRAGDGLLVSFAAANLDPSVTSHPGEFDVTRPPDHHFAFGYGLHRCLGHNLARLELEIVFRSLTERFPGLRPAVPVAEIPAFNDATVQKLLAFPVTW</sequence>
<keyword evidence="6 7" id="KW-0503">Monooxygenase</keyword>
<dbReference type="CDD" id="cd11030">
    <property type="entry name" value="CYP105-like"/>
    <property type="match status" value="1"/>
</dbReference>
<evidence type="ECO:0000256" key="3">
    <source>
        <dbReference type="ARBA" id="ARBA00022723"/>
    </source>
</evidence>
<comment type="similarity">
    <text evidence="1 7">Belongs to the cytochrome P450 family.</text>
</comment>
<evidence type="ECO:0000256" key="1">
    <source>
        <dbReference type="ARBA" id="ARBA00010617"/>
    </source>
</evidence>
<dbReference type="PANTHER" id="PTHR46696:SF1">
    <property type="entry name" value="CYTOCHROME P450 YJIB-RELATED"/>
    <property type="match status" value="1"/>
</dbReference>
<keyword evidence="3 7" id="KW-0479">Metal-binding</keyword>
<evidence type="ECO:0000256" key="7">
    <source>
        <dbReference type="RuleBase" id="RU000461"/>
    </source>
</evidence>
<dbReference type="OrthoDB" id="4133219at2"/>
<evidence type="ECO:0000256" key="4">
    <source>
        <dbReference type="ARBA" id="ARBA00023002"/>
    </source>
</evidence>
<dbReference type="EMBL" id="RFFG01000050">
    <property type="protein sequence ID" value="RMI40742.1"/>
    <property type="molecule type" value="Genomic_DNA"/>
</dbReference>
<proteinExistence type="inferred from homology"/>
<keyword evidence="5 7" id="KW-0408">Iron</keyword>
<feature type="compositionally biased region" description="Low complexity" evidence="8">
    <location>
        <begin position="7"/>
        <end position="19"/>
    </location>
</feature>
<dbReference type="GO" id="GO:0020037">
    <property type="term" value="F:heme binding"/>
    <property type="evidence" value="ECO:0007669"/>
    <property type="project" value="InterPro"/>
</dbReference>
<dbReference type="PRINTS" id="PR00359">
    <property type="entry name" value="BP450"/>
</dbReference>
<name>A0A3M2LU32_9ACTN</name>
<keyword evidence="2 7" id="KW-0349">Heme</keyword>
<dbReference type="InterPro" id="IPR002397">
    <property type="entry name" value="Cyt_P450_B"/>
</dbReference>
<reference evidence="9 10" key="1">
    <citation type="submission" date="2018-10" db="EMBL/GenBank/DDBJ databases">
        <title>Isolation from soil.</title>
        <authorList>
            <person name="Hu J."/>
        </authorList>
    </citation>
    <scope>NUCLEOTIDE SEQUENCE [LARGE SCALE GENOMIC DNA]</scope>
    <source>
        <strain evidence="9 10">NEAU-Ht49</strain>
    </source>
</reference>
<protein>
    <submittedName>
        <fullName evidence="9">Cytochrome P450</fullName>
    </submittedName>
</protein>
<dbReference type="RefSeq" id="WP_122196970.1">
    <property type="nucleotide sequence ID" value="NZ_JBHSKC010000011.1"/>
</dbReference>
<dbReference type="Proteomes" id="UP000282674">
    <property type="component" value="Unassembled WGS sequence"/>
</dbReference>